<protein>
    <submittedName>
        <fullName evidence="1">Uncharacterized protein</fullName>
    </submittedName>
</protein>
<accession>A0A9D4EMR1</accession>
<gene>
    <name evidence="1" type="ORF">DPMN_160177</name>
</gene>
<reference evidence="1" key="1">
    <citation type="journal article" date="2019" name="bioRxiv">
        <title>The Genome of the Zebra Mussel, Dreissena polymorpha: A Resource for Invasive Species Research.</title>
        <authorList>
            <person name="McCartney M.A."/>
            <person name="Auch B."/>
            <person name="Kono T."/>
            <person name="Mallez S."/>
            <person name="Zhang Y."/>
            <person name="Obille A."/>
            <person name="Becker A."/>
            <person name="Abrahante J.E."/>
            <person name="Garbe J."/>
            <person name="Badalamenti J.P."/>
            <person name="Herman A."/>
            <person name="Mangelson H."/>
            <person name="Liachko I."/>
            <person name="Sullivan S."/>
            <person name="Sone E.D."/>
            <person name="Koren S."/>
            <person name="Silverstein K.A.T."/>
            <person name="Beckman K.B."/>
            <person name="Gohl D.M."/>
        </authorList>
    </citation>
    <scope>NUCLEOTIDE SEQUENCE</scope>
    <source>
        <strain evidence="1">Duluth1</strain>
        <tissue evidence="1">Whole animal</tissue>
    </source>
</reference>
<reference evidence="1" key="2">
    <citation type="submission" date="2020-11" db="EMBL/GenBank/DDBJ databases">
        <authorList>
            <person name="McCartney M.A."/>
            <person name="Auch B."/>
            <person name="Kono T."/>
            <person name="Mallez S."/>
            <person name="Becker A."/>
            <person name="Gohl D.M."/>
            <person name="Silverstein K.A.T."/>
            <person name="Koren S."/>
            <person name="Bechman K.B."/>
            <person name="Herman A."/>
            <person name="Abrahante J.E."/>
            <person name="Garbe J."/>
        </authorList>
    </citation>
    <scope>NUCLEOTIDE SEQUENCE</scope>
    <source>
        <strain evidence="1">Duluth1</strain>
        <tissue evidence="1">Whole animal</tissue>
    </source>
</reference>
<evidence type="ECO:0000313" key="1">
    <source>
        <dbReference type="EMBL" id="KAH3782264.1"/>
    </source>
</evidence>
<organism evidence="1 2">
    <name type="scientific">Dreissena polymorpha</name>
    <name type="common">Zebra mussel</name>
    <name type="synonym">Mytilus polymorpha</name>
    <dbReference type="NCBI Taxonomy" id="45954"/>
    <lineage>
        <taxon>Eukaryota</taxon>
        <taxon>Metazoa</taxon>
        <taxon>Spiralia</taxon>
        <taxon>Lophotrochozoa</taxon>
        <taxon>Mollusca</taxon>
        <taxon>Bivalvia</taxon>
        <taxon>Autobranchia</taxon>
        <taxon>Heteroconchia</taxon>
        <taxon>Euheterodonta</taxon>
        <taxon>Imparidentia</taxon>
        <taxon>Neoheterodontei</taxon>
        <taxon>Myida</taxon>
        <taxon>Dreissenoidea</taxon>
        <taxon>Dreissenidae</taxon>
        <taxon>Dreissena</taxon>
    </lineage>
</organism>
<evidence type="ECO:0000313" key="2">
    <source>
        <dbReference type="Proteomes" id="UP000828390"/>
    </source>
</evidence>
<comment type="caution">
    <text evidence="1">The sequence shown here is derived from an EMBL/GenBank/DDBJ whole genome shotgun (WGS) entry which is preliminary data.</text>
</comment>
<dbReference type="EMBL" id="JAIWYP010000008">
    <property type="protein sequence ID" value="KAH3782264.1"/>
    <property type="molecule type" value="Genomic_DNA"/>
</dbReference>
<dbReference type="Proteomes" id="UP000828390">
    <property type="component" value="Unassembled WGS sequence"/>
</dbReference>
<proteinExistence type="predicted"/>
<sequence>MFIPEDADKFFPRYEERHQNSVADHYRHTYFEALDLVIHCVHDRFDQPGLKVLRNIEDLIDKAASYSYEHCSEEFLFVAEFYSDDVNKDTLKVQLETLKTNFSKQHNDQIRLSHVLDYIRKLPPSLQVSLLRCCGGYTNLTDNASYKCNKRGDVFCASEN</sequence>
<dbReference type="AlphaFoldDB" id="A0A9D4EMR1"/>
<name>A0A9D4EMR1_DREPO</name>
<keyword evidence="2" id="KW-1185">Reference proteome</keyword>